<name>A0A7R9MH30_9ACAR</name>
<evidence type="ECO:0000256" key="1">
    <source>
        <dbReference type="SAM" id="MobiDB-lite"/>
    </source>
</evidence>
<dbReference type="Proteomes" id="UP000728032">
    <property type="component" value="Unassembled WGS sequence"/>
</dbReference>
<sequence>MWMTGYDNRWYDKDEEQISHRSSGDNSLDENAIASHSPDDSLDGSAGRESGGSSASTTTNDKQALCRGLAVGRVTPQNITLPQNINHITISHNNKNNNNNINIVKKLAPKPPQKPPNSVPVGAKQAMSAGGYARQPSHPKLSTNGVTSKPIAASNQRSISNVYIESYSPSNHNNIKTFANNSPQIHSNYNNNNINNNQTLNQLSLMNLETTEL</sequence>
<evidence type="ECO:0000313" key="2">
    <source>
        <dbReference type="EMBL" id="CAD7660003.1"/>
    </source>
</evidence>
<keyword evidence="3" id="KW-1185">Reference proteome</keyword>
<organism evidence="2">
    <name type="scientific">Oppiella nova</name>
    <dbReference type="NCBI Taxonomy" id="334625"/>
    <lineage>
        <taxon>Eukaryota</taxon>
        <taxon>Metazoa</taxon>
        <taxon>Ecdysozoa</taxon>
        <taxon>Arthropoda</taxon>
        <taxon>Chelicerata</taxon>
        <taxon>Arachnida</taxon>
        <taxon>Acari</taxon>
        <taxon>Acariformes</taxon>
        <taxon>Sarcoptiformes</taxon>
        <taxon>Oribatida</taxon>
        <taxon>Brachypylina</taxon>
        <taxon>Oppioidea</taxon>
        <taxon>Oppiidae</taxon>
        <taxon>Oppiella</taxon>
    </lineage>
</organism>
<dbReference type="EMBL" id="CAJPVJ010018963">
    <property type="protein sequence ID" value="CAG2177141.1"/>
    <property type="molecule type" value="Genomic_DNA"/>
</dbReference>
<protein>
    <submittedName>
        <fullName evidence="2">Uncharacterized protein</fullName>
    </submittedName>
</protein>
<accession>A0A7R9MH30</accession>
<evidence type="ECO:0000313" key="3">
    <source>
        <dbReference type="Proteomes" id="UP000728032"/>
    </source>
</evidence>
<feature type="compositionally biased region" description="Low complexity" evidence="1">
    <location>
        <begin position="44"/>
        <end position="56"/>
    </location>
</feature>
<reference evidence="2" key="1">
    <citation type="submission" date="2020-11" db="EMBL/GenBank/DDBJ databases">
        <authorList>
            <person name="Tran Van P."/>
        </authorList>
    </citation>
    <scope>NUCLEOTIDE SEQUENCE</scope>
</reference>
<dbReference type="EMBL" id="OC933788">
    <property type="protein sequence ID" value="CAD7660003.1"/>
    <property type="molecule type" value="Genomic_DNA"/>
</dbReference>
<dbReference type="AlphaFoldDB" id="A0A7R9MH30"/>
<proteinExistence type="predicted"/>
<gene>
    <name evidence="2" type="ORF">ONB1V03_LOCUS16574</name>
</gene>
<feature type="region of interest" description="Disordered" evidence="1">
    <location>
        <begin position="1"/>
        <end position="61"/>
    </location>
</feature>
<feature type="compositionally biased region" description="Basic and acidic residues" evidence="1">
    <location>
        <begin position="9"/>
        <end position="23"/>
    </location>
</feature>